<reference evidence="3 4" key="1">
    <citation type="submission" date="2019-04" db="EMBL/GenBank/DDBJ databases">
        <title>Streptomyces sp. nov. Bv016 isolated from bark of Buahinia variegata.</title>
        <authorList>
            <person name="Kanchanasin P."/>
            <person name="Tanasupawat S."/>
            <person name="Yuki M."/>
            <person name="Kudo T."/>
        </authorList>
    </citation>
    <scope>NUCLEOTIDE SEQUENCE [LARGE SCALE GENOMIC DNA]</scope>
    <source>
        <strain evidence="3 4">Bv016</strain>
    </source>
</reference>
<comment type="caution">
    <text evidence="3">The sequence shown here is derived from an EMBL/GenBank/DDBJ whole genome shotgun (WGS) entry which is preliminary data.</text>
</comment>
<dbReference type="Proteomes" id="UP000298159">
    <property type="component" value="Unassembled WGS sequence"/>
</dbReference>
<feature type="compositionally biased region" description="Low complexity" evidence="1">
    <location>
        <begin position="8"/>
        <end position="18"/>
    </location>
</feature>
<proteinExistence type="predicted"/>
<dbReference type="Pfam" id="PF13699">
    <property type="entry name" value="eCIS_core"/>
    <property type="match status" value="1"/>
</dbReference>
<dbReference type="AlphaFoldDB" id="A0A4Z1CZU3"/>
<evidence type="ECO:0000313" key="4">
    <source>
        <dbReference type="Proteomes" id="UP000298159"/>
    </source>
</evidence>
<feature type="region of interest" description="Disordered" evidence="1">
    <location>
        <begin position="1"/>
        <end position="61"/>
    </location>
</feature>
<feature type="region of interest" description="Disordered" evidence="1">
    <location>
        <begin position="210"/>
        <end position="234"/>
    </location>
</feature>
<sequence length="598" mass="63893">MCPRGCPSGASATAAGAGILRGNVSSPCRRSSVRKHEEPDTAPARSRRPAVRPAVPAQAPPSLRALQRSVGNATVARMLSQREEMADGPSVQRRSAVHDVLRSSGRPLEPGVRAEMEGRFGGADFGDVRVHKDAAAQRSAAEIGARAYTSGRHIVIGENGADKHTLAHELTHVVQQRSGPVAGTDTGQGLRLSDPSDRFEREAEANAHRVMSGGGHTGHPGHEAARETAPESGGAPVQRYVEIASTADNYPSKRRRSLMGFTRSAESDDEFFPSQSEAGGSYFSDAPTRTPNVTYNGRVPLRLSDSFDLAIEQGTGESKVFFATEDHIRTANEALEGRVRLRRGSRFLTVTGESGELRLYQVKPVVETKRPGVAGALGMTKKATGLSVLTPQRCNEMAEFVTGKKGLSAQGIGAWENFLARVLDLVDGGGSTHLDGVKEAFQKGVAGDRDAYLSYSQTMSRTFQDLKTANSPELDAALRELGLNEFLPPPPPGSALVTVGYGDAAQEETRSGNRSRGRDNTFEYHFGATVATSGNDYVTMENYARRDPDVGNATASSGDPLFYFKMYGTRPESGDTWHSSQLATGSFIGAILSITLDG</sequence>
<evidence type="ECO:0000313" key="3">
    <source>
        <dbReference type="EMBL" id="TGN74877.1"/>
    </source>
</evidence>
<feature type="compositionally biased region" description="Basic and acidic residues" evidence="1">
    <location>
        <begin position="220"/>
        <end position="229"/>
    </location>
</feature>
<evidence type="ECO:0000259" key="2">
    <source>
        <dbReference type="Pfam" id="PF13699"/>
    </source>
</evidence>
<name>A0A4Z1CZU3_9ACTN</name>
<dbReference type="InterPro" id="IPR025295">
    <property type="entry name" value="eCIS_core_dom"/>
</dbReference>
<evidence type="ECO:0000256" key="1">
    <source>
        <dbReference type="SAM" id="MobiDB-lite"/>
    </source>
</evidence>
<protein>
    <submittedName>
        <fullName evidence="3">DUF4157 domain-containing protein</fullName>
    </submittedName>
</protein>
<feature type="domain" description="eCIS core" evidence="2">
    <location>
        <begin position="107"/>
        <end position="179"/>
    </location>
</feature>
<keyword evidence="4" id="KW-1185">Reference proteome</keyword>
<accession>A0A4Z1CZU3</accession>
<gene>
    <name evidence="3" type="ORF">E5083_22245</name>
</gene>
<organism evidence="3 4">
    <name type="scientific">Streptomyces bauhiniae</name>
    <dbReference type="NCBI Taxonomy" id="2340725"/>
    <lineage>
        <taxon>Bacteria</taxon>
        <taxon>Bacillati</taxon>
        <taxon>Actinomycetota</taxon>
        <taxon>Actinomycetes</taxon>
        <taxon>Kitasatosporales</taxon>
        <taxon>Streptomycetaceae</taxon>
        <taxon>Streptomyces</taxon>
    </lineage>
</organism>
<dbReference type="EMBL" id="SRRT01000006">
    <property type="protein sequence ID" value="TGN74877.1"/>
    <property type="molecule type" value="Genomic_DNA"/>
</dbReference>
<feature type="compositionally biased region" description="Low complexity" evidence="1">
    <location>
        <begin position="51"/>
        <end position="61"/>
    </location>
</feature>